<reference evidence="3 4" key="1">
    <citation type="journal article" date="2013" name="Genome Announc.">
        <title>Draft Genome Sequence of Strain JLT2015T, Belonging to the Family Sphingomonadaceae of the Alphaproteobacteria.</title>
        <authorList>
            <person name="Tang K."/>
            <person name="Liu K."/>
            <person name="Li S."/>
            <person name="Jiao N."/>
        </authorList>
    </citation>
    <scope>NUCLEOTIDE SEQUENCE [LARGE SCALE GENOMIC DNA]</scope>
    <source>
        <strain evidence="3 4">JLT2015</strain>
    </source>
</reference>
<evidence type="ECO:0000313" key="4">
    <source>
        <dbReference type="Proteomes" id="UP000011717"/>
    </source>
</evidence>
<protein>
    <submittedName>
        <fullName evidence="3">Anti-FecI sigma factor, FecR</fullName>
    </submittedName>
</protein>
<name>M2SAY0_9SPHN</name>
<proteinExistence type="predicted"/>
<keyword evidence="4" id="KW-1185">Reference proteome</keyword>
<dbReference type="Gene3D" id="3.55.50.30">
    <property type="match status" value="1"/>
</dbReference>
<dbReference type="PIRSF" id="PIRSF018266">
    <property type="entry name" value="FecR"/>
    <property type="match status" value="1"/>
</dbReference>
<feature type="domain" description="FecR N-terminal" evidence="2">
    <location>
        <begin position="11"/>
        <end position="49"/>
    </location>
</feature>
<evidence type="ECO:0000259" key="1">
    <source>
        <dbReference type="Pfam" id="PF04773"/>
    </source>
</evidence>
<dbReference type="Proteomes" id="UP000011717">
    <property type="component" value="Unassembled WGS sequence"/>
</dbReference>
<evidence type="ECO:0000259" key="2">
    <source>
        <dbReference type="Pfam" id="PF16220"/>
    </source>
</evidence>
<feature type="domain" description="FecR protein" evidence="1">
    <location>
        <begin position="109"/>
        <end position="197"/>
    </location>
</feature>
<dbReference type="Pfam" id="PF16220">
    <property type="entry name" value="DUF4880"/>
    <property type="match status" value="1"/>
</dbReference>
<dbReference type="InterPro" id="IPR012373">
    <property type="entry name" value="Ferrdict_sens_TM"/>
</dbReference>
<dbReference type="GO" id="GO:0016989">
    <property type="term" value="F:sigma factor antagonist activity"/>
    <property type="evidence" value="ECO:0007669"/>
    <property type="project" value="TreeGrafter"/>
</dbReference>
<gene>
    <name evidence="3" type="ORF">C725_1932</name>
</gene>
<dbReference type="Gene3D" id="2.60.120.1440">
    <property type="match status" value="1"/>
</dbReference>
<dbReference type="EMBL" id="AMRV01000006">
    <property type="protein sequence ID" value="EMD82545.1"/>
    <property type="molecule type" value="Genomic_DNA"/>
</dbReference>
<dbReference type="PANTHER" id="PTHR30273:SF2">
    <property type="entry name" value="PROTEIN FECR"/>
    <property type="match status" value="1"/>
</dbReference>
<dbReference type="InterPro" id="IPR006860">
    <property type="entry name" value="FecR"/>
</dbReference>
<sequence length="309" mass="32680">MTSERLRAETEAIDWVIRLRDPDFRDWDGFTSWLEASPIHAGIYDEVAAADQDVGNILKSRSDEVPANDDSAAPSPVRRAVLGWSAAAAVAAVIGSYALMPGQAALEMVTVAAGEHRSVVLSDGSSIALNGGTRLYYDRDGRFARLDHGEALFAVVHNEENPFIVEAAGRQLVDAGTAFNVIASDGDLDVAVSEGEVVVEPQSEAIALTAGEAVHIAGGTAIRRPIVPGDVASWRQGRLVYADTPLRFVASDLARNLGVDIEVAANAADSRFTGTIQLGAEPQILLPVVGRLVGGEAQQADGVWTIMKD</sequence>
<evidence type="ECO:0000313" key="3">
    <source>
        <dbReference type="EMBL" id="EMD82545.1"/>
    </source>
</evidence>
<accession>M2SAY0</accession>
<comment type="caution">
    <text evidence="3">The sequence shown here is derived from an EMBL/GenBank/DDBJ whole genome shotgun (WGS) entry which is preliminary data.</text>
</comment>
<dbReference type="RefSeq" id="WP_008602332.1">
    <property type="nucleotide sequence ID" value="NZ_AMRV01000006.1"/>
</dbReference>
<dbReference type="PANTHER" id="PTHR30273">
    <property type="entry name" value="PERIPLASMIC SIGNAL SENSOR AND SIGMA FACTOR ACTIVATOR FECR-RELATED"/>
    <property type="match status" value="1"/>
</dbReference>
<dbReference type="OrthoDB" id="7346218at2"/>
<dbReference type="AlphaFoldDB" id="M2SAY0"/>
<dbReference type="Pfam" id="PF04773">
    <property type="entry name" value="FecR"/>
    <property type="match status" value="1"/>
</dbReference>
<dbReference type="InterPro" id="IPR032623">
    <property type="entry name" value="FecR_N"/>
</dbReference>
<organism evidence="3 4">
    <name type="scientific">Pacificimonas flava</name>
    <dbReference type="NCBI Taxonomy" id="1234595"/>
    <lineage>
        <taxon>Bacteria</taxon>
        <taxon>Pseudomonadati</taxon>
        <taxon>Pseudomonadota</taxon>
        <taxon>Alphaproteobacteria</taxon>
        <taxon>Sphingomonadales</taxon>
        <taxon>Sphingosinicellaceae</taxon>
        <taxon>Pacificimonas</taxon>
    </lineage>
</organism>